<keyword evidence="2" id="KW-0808">Transferase</keyword>
<dbReference type="SUPFAM" id="SSF55729">
    <property type="entry name" value="Acyl-CoA N-acyltransferases (Nat)"/>
    <property type="match status" value="1"/>
</dbReference>
<evidence type="ECO:0000259" key="1">
    <source>
        <dbReference type="PROSITE" id="PS51186"/>
    </source>
</evidence>
<name>A0A841HJE0_9GAMM</name>
<dbReference type="PROSITE" id="PS51186">
    <property type="entry name" value="GNAT"/>
    <property type="match status" value="1"/>
</dbReference>
<comment type="caution">
    <text evidence="2">The sequence shown here is derived from an EMBL/GenBank/DDBJ whole genome shotgun (WGS) entry which is preliminary data.</text>
</comment>
<dbReference type="RefSeq" id="WP_184330795.1">
    <property type="nucleotide sequence ID" value="NZ_JACHHZ010000002.1"/>
</dbReference>
<dbReference type="InterPro" id="IPR016181">
    <property type="entry name" value="Acyl_CoA_acyltransferase"/>
</dbReference>
<dbReference type="Gene3D" id="3.40.630.30">
    <property type="match status" value="1"/>
</dbReference>
<evidence type="ECO:0000313" key="3">
    <source>
        <dbReference type="Proteomes" id="UP000588068"/>
    </source>
</evidence>
<dbReference type="PANTHER" id="PTHR43792:SF1">
    <property type="entry name" value="N-ACETYLTRANSFERASE DOMAIN-CONTAINING PROTEIN"/>
    <property type="match status" value="1"/>
</dbReference>
<organism evidence="2 3">
    <name type="scientific">Povalibacter uvarum</name>
    <dbReference type="NCBI Taxonomy" id="732238"/>
    <lineage>
        <taxon>Bacteria</taxon>
        <taxon>Pseudomonadati</taxon>
        <taxon>Pseudomonadota</taxon>
        <taxon>Gammaproteobacteria</taxon>
        <taxon>Steroidobacterales</taxon>
        <taxon>Steroidobacteraceae</taxon>
        <taxon>Povalibacter</taxon>
    </lineage>
</organism>
<dbReference type="PANTHER" id="PTHR43792">
    <property type="entry name" value="GNAT FAMILY, PUTATIVE (AFU_ORTHOLOGUE AFUA_3G00765)-RELATED-RELATED"/>
    <property type="match status" value="1"/>
</dbReference>
<dbReference type="AlphaFoldDB" id="A0A841HJE0"/>
<proteinExistence type="predicted"/>
<dbReference type="InterPro" id="IPR000182">
    <property type="entry name" value="GNAT_dom"/>
</dbReference>
<dbReference type="Pfam" id="PF13302">
    <property type="entry name" value="Acetyltransf_3"/>
    <property type="match status" value="1"/>
</dbReference>
<evidence type="ECO:0000313" key="2">
    <source>
        <dbReference type="EMBL" id="MBB6092916.1"/>
    </source>
</evidence>
<reference evidence="2 3" key="1">
    <citation type="submission" date="2020-08" db="EMBL/GenBank/DDBJ databases">
        <title>Genomic Encyclopedia of Type Strains, Phase IV (KMG-IV): sequencing the most valuable type-strain genomes for metagenomic binning, comparative biology and taxonomic classification.</title>
        <authorList>
            <person name="Goeker M."/>
        </authorList>
    </citation>
    <scope>NUCLEOTIDE SEQUENCE [LARGE SCALE GENOMIC DNA]</scope>
    <source>
        <strain evidence="2 3">DSM 26723</strain>
    </source>
</reference>
<sequence length="180" mass="19452">MNSSFDSLPRDFPGGRLRRLRTTDLAAFQGYRQIPDLGRYQGWSVMTDAEATAFLAEMSAAPIFTPGEWLQLGIAEPESDVLIGDIGIHVSADGFTGEIGFTLQPSAQGHGIATAAVHAALQIVFAATPVQRVLGITDSRNSASARLLERTGFKLQESRGAMFRGESCIEQVYVLARGRH</sequence>
<dbReference type="Proteomes" id="UP000588068">
    <property type="component" value="Unassembled WGS sequence"/>
</dbReference>
<accession>A0A841HJE0</accession>
<gene>
    <name evidence="2" type="ORF">HNQ60_001794</name>
</gene>
<feature type="domain" description="N-acetyltransferase" evidence="1">
    <location>
        <begin position="15"/>
        <end position="175"/>
    </location>
</feature>
<dbReference type="InterPro" id="IPR051531">
    <property type="entry name" value="N-acetyltransferase"/>
</dbReference>
<dbReference type="GO" id="GO:0016747">
    <property type="term" value="F:acyltransferase activity, transferring groups other than amino-acyl groups"/>
    <property type="evidence" value="ECO:0007669"/>
    <property type="project" value="InterPro"/>
</dbReference>
<dbReference type="EMBL" id="JACHHZ010000002">
    <property type="protein sequence ID" value="MBB6092916.1"/>
    <property type="molecule type" value="Genomic_DNA"/>
</dbReference>
<keyword evidence="3" id="KW-1185">Reference proteome</keyword>
<protein>
    <submittedName>
        <fullName evidence="2">RimJ/RimL family protein N-acetyltransferase</fullName>
    </submittedName>
</protein>